<dbReference type="PANTHER" id="PTHR21600:SF87">
    <property type="entry name" value="RNA PSEUDOURIDYLATE SYNTHASE DOMAIN-CONTAINING PROTEIN 1"/>
    <property type="match status" value="1"/>
</dbReference>
<dbReference type="InterPro" id="IPR006224">
    <property type="entry name" value="PsdUridine_synth_RluA-like_CS"/>
</dbReference>
<organism evidence="3 4">
    <name type="scientific">Candidatus Avitreponema avistercoris</name>
    <dbReference type="NCBI Taxonomy" id="2840705"/>
    <lineage>
        <taxon>Bacteria</taxon>
        <taxon>Pseudomonadati</taxon>
        <taxon>Spirochaetota</taxon>
        <taxon>Spirochaetia</taxon>
        <taxon>Spirochaetales</taxon>
        <taxon>Candidatus Avitreponema</taxon>
    </lineage>
</organism>
<reference evidence="3" key="2">
    <citation type="journal article" date="2021" name="PeerJ">
        <title>Extensive microbial diversity within the chicken gut microbiome revealed by metagenomics and culture.</title>
        <authorList>
            <person name="Gilroy R."/>
            <person name="Ravi A."/>
            <person name="Getino M."/>
            <person name="Pursley I."/>
            <person name="Horton D.L."/>
            <person name="Alikhan N.F."/>
            <person name="Baker D."/>
            <person name="Gharbi K."/>
            <person name="Hall N."/>
            <person name="Watson M."/>
            <person name="Adriaenssens E.M."/>
            <person name="Foster-Nyarko E."/>
            <person name="Jarju S."/>
            <person name="Secka A."/>
            <person name="Antonio M."/>
            <person name="Oren A."/>
            <person name="Chaudhuri R.R."/>
            <person name="La Ragione R."/>
            <person name="Hildebrand F."/>
            <person name="Pallen M.J."/>
        </authorList>
    </citation>
    <scope>NUCLEOTIDE SEQUENCE</scope>
    <source>
        <strain evidence="3">B3-4054</strain>
    </source>
</reference>
<dbReference type="Gene3D" id="3.30.2350.10">
    <property type="entry name" value="Pseudouridine synthase"/>
    <property type="match status" value="1"/>
</dbReference>
<dbReference type="GO" id="GO:0000455">
    <property type="term" value="P:enzyme-directed rRNA pseudouridine synthesis"/>
    <property type="evidence" value="ECO:0007669"/>
    <property type="project" value="TreeGrafter"/>
</dbReference>
<protein>
    <submittedName>
        <fullName evidence="3">RNA pseudouridine synthase</fullName>
    </submittedName>
</protein>
<dbReference type="PROSITE" id="PS01129">
    <property type="entry name" value="PSI_RLU"/>
    <property type="match status" value="1"/>
</dbReference>
<evidence type="ECO:0000259" key="2">
    <source>
        <dbReference type="Pfam" id="PF00849"/>
    </source>
</evidence>
<dbReference type="GO" id="GO:0009982">
    <property type="term" value="F:pseudouridine synthase activity"/>
    <property type="evidence" value="ECO:0007669"/>
    <property type="project" value="InterPro"/>
</dbReference>
<evidence type="ECO:0000256" key="1">
    <source>
        <dbReference type="ARBA" id="ARBA00010876"/>
    </source>
</evidence>
<dbReference type="Pfam" id="PF00849">
    <property type="entry name" value="PseudoU_synth_2"/>
    <property type="match status" value="1"/>
</dbReference>
<evidence type="ECO:0000313" key="3">
    <source>
        <dbReference type="EMBL" id="MBO8450764.1"/>
    </source>
</evidence>
<dbReference type="EMBL" id="JADIMS010000122">
    <property type="protein sequence ID" value="MBO8450764.1"/>
    <property type="molecule type" value="Genomic_DNA"/>
</dbReference>
<sequence>MTVKPERLGSNPFPPEFYAAFYRNAPASVLDTAGYSVLWKPHNMHCAPLAKSNGSGETLLDWYLRQPGIPAEAYAVKGRKPEEKGLLHRLDFATAGLVLLAKTQNAFDFLQRAQDAGRFRKGYLAFCDFYPQQAVFSSPLLPPEGGQGRQTEEPFCIRSRFRTFGPGGREVRPVFAWMHTRKACTGKEYETEIRSRTFSADGKYAAVRCFLRAGFRHQVRAHLAFCGFPISGDPLYNPLAAAGEYLQLFAVSLEFPDPEGGTRYFSLPPQDKTNR</sequence>
<comment type="similarity">
    <text evidence="1">Belongs to the pseudouridine synthase RluA family.</text>
</comment>
<dbReference type="SUPFAM" id="SSF55120">
    <property type="entry name" value="Pseudouridine synthase"/>
    <property type="match status" value="1"/>
</dbReference>
<dbReference type="GO" id="GO:0003723">
    <property type="term" value="F:RNA binding"/>
    <property type="evidence" value="ECO:0007669"/>
    <property type="project" value="InterPro"/>
</dbReference>
<dbReference type="Proteomes" id="UP000823616">
    <property type="component" value="Unassembled WGS sequence"/>
</dbReference>
<comment type="caution">
    <text evidence="3">The sequence shown here is derived from an EMBL/GenBank/DDBJ whole genome shotgun (WGS) entry which is preliminary data.</text>
</comment>
<reference evidence="3" key="1">
    <citation type="submission" date="2020-10" db="EMBL/GenBank/DDBJ databases">
        <authorList>
            <person name="Gilroy R."/>
        </authorList>
    </citation>
    <scope>NUCLEOTIDE SEQUENCE</scope>
    <source>
        <strain evidence="3">B3-4054</strain>
    </source>
</reference>
<feature type="domain" description="Pseudouridine synthase RsuA/RluA-like" evidence="2">
    <location>
        <begin position="35"/>
        <end position="224"/>
    </location>
</feature>
<gene>
    <name evidence="3" type="ORF">IAA96_06630</name>
</gene>
<dbReference type="InterPro" id="IPR050188">
    <property type="entry name" value="RluA_PseudoU_synthase"/>
</dbReference>
<dbReference type="CDD" id="cd02869">
    <property type="entry name" value="PseudoU_synth_RluA_like"/>
    <property type="match status" value="1"/>
</dbReference>
<dbReference type="AlphaFoldDB" id="A0A9D9HH17"/>
<accession>A0A9D9HH17</accession>
<dbReference type="InterPro" id="IPR020103">
    <property type="entry name" value="PsdUridine_synth_cat_dom_sf"/>
</dbReference>
<dbReference type="PANTHER" id="PTHR21600">
    <property type="entry name" value="MITOCHONDRIAL RNA PSEUDOURIDINE SYNTHASE"/>
    <property type="match status" value="1"/>
</dbReference>
<dbReference type="InterPro" id="IPR006145">
    <property type="entry name" value="PsdUridine_synth_RsuA/RluA"/>
</dbReference>
<dbReference type="GO" id="GO:0140098">
    <property type="term" value="F:catalytic activity, acting on RNA"/>
    <property type="evidence" value="ECO:0007669"/>
    <property type="project" value="UniProtKB-ARBA"/>
</dbReference>
<proteinExistence type="inferred from homology"/>
<evidence type="ECO:0000313" key="4">
    <source>
        <dbReference type="Proteomes" id="UP000823616"/>
    </source>
</evidence>
<name>A0A9D9HH17_9SPIR</name>